<protein>
    <submittedName>
        <fullName evidence="2">Uncharacterized protein</fullName>
    </submittedName>
</protein>
<evidence type="ECO:0000313" key="2">
    <source>
        <dbReference type="EMBL" id="GHJ25945.1"/>
    </source>
</evidence>
<accession>A0ABQ3TRI1</accession>
<comment type="caution">
    <text evidence="2">The sequence shown here is derived from an EMBL/GenBank/DDBJ whole genome shotgun (WGS) entry which is preliminary data.</text>
</comment>
<proteinExistence type="predicted"/>
<evidence type="ECO:0000313" key="3">
    <source>
        <dbReference type="Proteomes" id="UP001054854"/>
    </source>
</evidence>
<keyword evidence="3" id="KW-1185">Reference proteome</keyword>
<organism evidence="2 3">
    <name type="scientific">Streptomyces hygroscopicus</name>
    <dbReference type="NCBI Taxonomy" id="1912"/>
    <lineage>
        <taxon>Bacteria</taxon>
        <taxon>Bacillati</taxon>
        <taxon>Actinomycetota</taxon>
        <taxon>Actinomycetes</taxon>
        <taxon>Kitasatosporales</taxon>
        <taxon>Streptomycetaceae</taxon>
        <taxon>Streptomyces</taxon>
        <taxon>Streptomyces violaceusniger group</taxon>
    </lineage>
</organism>
<feature type="region of interest" description="Disordered" evidence="1">
    <location>
        <begin position="33"/>
        <end position="53"/>
    </location>
</feature>
<sequence length="91" mass="9804">MRGVDLLVAIAYGAPAGPRDHGSHHLADPVLASGVAPADGKGTTSHPLTPSVPWDRSILAGEHVRIPPWLCVDDRFSSSGRRERQLTVRQY</sequence>
<reference evidence="2" key="1">
    <citation type="submission" date="2024-05" db="EMBL/GenBank/DDBJ databases">
        <title>Whole genome shotgun sequence of Streptomyces hygroscopicus NBRC 113678.</title>
        <authorList>
            <person name="Komaki H."/>
            <person name="Tamura T."/>
        </authorList>
    </citation>
    <scope>NUCLEOTIDE SEQUENCE</scope>
    <source>
        <strain evidence="2">N11-34</strain>
    </source>
</reference>
<evidence type="ECO:0000256" key="1">
    <source>
        <dbReference type="SAM" id="MobiDB-lite"/>
    </source>
</evidence>
<gene>
    <name evidence="2" type="ORF">TPA0910_03780</name>
</gene>
<name>A0ABQ3TRI1_STRHY</name>
<dbReference type="EMBL" id="BNEK01000002">
    <property type="protein sequence ID" value="GHJ25945.1"/>
    <property type="molecule type" value="Genomic_DNA"/>
</dbReference>
<dbReference type="Proteomes" id="UP001054854">
    <property type="component" value="Unassembled WGS sequence"/>
</dbReference>